<dbReference type="EMBL" id="DACTUL010000003">
    <property type="protein sequence ID" value="HAT6342967.1"/>
    <property type="molecule type" value="Genomic_DNA"/>
</dbReference>
<dbReference type="SUPFAM" id="SSF140566">
    <property type="entry name" value="FlgN-like"/>
    <property type="match status" value="1"/>
</dbReference>
<reference evidence="4" key="2">
    <citation type="submission" date="2020-01" db="EMBL/GenBank/DDBJ databases">
        <authorList>
            <consortium name="NCBI Pathogen Detection Project"/>
        </authorList>
    </citation>
    <scope>NUCLEOTIDE SEQUENCE</scope>
    <source>
        <strain evidence="4">OLC2673_Aeromonas</strain>
    </source>
</reference>
<dbReference type="InterPro" id="IPR036679">
    <property type="entry name" value="FlgN-like_sf"/>
</dbReference>
<comment type="caution">
    <text evidence="4">The sequence shown here is derived from an EMBL/GenBank/DDBJ whole genome shotgun (WGS) entry which is preliminary data.</text>
</comment>
<dbReference type="Gene3D" id="1.20.58.300">
    <property type="entry name" value="FlgN-like"/>
    <property type="match status" value="1"/>
</dbReference>
<organism evidence="4 5">
    <name type="scientific">Aeromonas hydrophila</name>
    <dbReference type="NCBI Taxonomy" id="644"/>
    <lineage>
        <taxon>Bacteria</taxon>
        <taxon>Pseudomonadati</taxon>
        <taxon>Pseudomonadota</taxon>
        <taxon>Gammaproteobacteria</taxon>
        <taxon>Aeromonadales</taxon>
        <taxon>Aeromonadaceae</taxon>
        <taxon>Aeromonas</taxon>
    </lineage>
</organism>
<dbReference type="Pfam" id="PF05130">
    <property type="entry name" value="FlgN"/>
    <property type="match status" value="1"/>
</dbReference>
<name>A0AAD3YJ27_AERHY</name>
<reference evidence="4" key="1">
    <citation type="journal article" date="2018" name="Genome Biol.">
        <title>SKESA: strategic k-mer extension for scrupulous assemblies.</title>
        <authorList>
            <person name="Souvorov A."/>
            <person name="Agarwala R."/>
            <person name="Lipman D.J."/>
        </authorList>
    </citation>
    <scope>NUCLEOTIDE SEQUENCE</scope>
    <source>
        <strain evidence="4">OLC2673_Aeromonas</strain>
    </source>
</reference>
<evidence type="ECO:0000313" key="5">
    <source>
        <dbReference type="Proteomes" id="UP000859505"/>
    </source>
</evidence>
<keyword evidence="4" id="KW-0282">Flagellum</keyword>
<dbReference type="GO" id="GO:0044780">
    <property type="term" value="P:bacterial-type flagellum assembly"/>
    <property type="evidence" value="ECO:0007669"/>
    <property type="project" value="InterPro"/>
</dbReference>
<keyword evidence="4" id="KW-0966">Cell projection</keyword>
<comment type="similarity">
    <text evidence="2">Belongs to the FlgN family.</text>
</comment>
<gene>
    <name evidence="4" type="ORF">JAJ28_000649</name>
</gene>
<dbReference type="AlphaFoldDB" id="A0AAD3YJ27"/>
<dbReference type="InterPro" id="IPR007809">
    <property type="entry name" value="FlgN-like"/>
</dbReference>
<comment type="function">
    <text evidence="1">Required for the efficient initiation of filament assembly.</text>
</comment>
<keyword evidence="3" id="KW-1005">Bacterial flagellum biogenesis</keyword>
<evidence type="ECO:0000256" key="1">
    <source>
        <dbReference type="ARBA" id="ARBA00002397"/>
    </source>
</evidence>
<protein>
    <submittedName>
        <fullName evidence="4">Flagellar protein FlgN</fullName>
    </submittedName>
</protein>
<evidence type="ECO:0000256" key="3">
    <source>
        <dbReference type="ARBA" id="ARBA00022795"/>
    </source>
</evidence>
<keyword evidence="4" id="KW-0969">Cilium</keyword>
<sequence>MDLPSLLHTQDNYLSQMQGLLEEEFNLLKQHQALALALPQLAERKQKLLADIEELDKAMALLPDLKQQLNAYPEQMRTLREKLDACQEQNDLNGRLLELSIVSNRRLASYLSKLRDRNSLTYDAKGNTRSGTRSIGIKA</sequence>
<accession>A0AAD3YJ27</accession>
<evidence type="ECO:0000256" key="2">
    <source>
        <dbReference type="ARBA" id="ARBA00007703"/>
    </source>
</evidence>
<evidence type="ECO:0000313" key="4">
    <source>
        <dbReference type="EMBL" id="HAT6342967.1"/>
    </source>
</evidence>
<dbReference type="Proteomes" id="UP000859505">
    <property type="component" value="Unassembled WGS sequence"/>
</dbReference>
<proteinExistence type="inferred from homology"/>